<evidence type="ECO:0000313" key="2">
    <source>
        <dbReference type="EMBL" id="PAF54629.1"/>
    </source>
</evidence>
<dbReference type="Pfam" id="PF17770">
    <property type="entry name" value="RNase_J_C"/>
    <property type="match status" value="1"/>
</dbReference>
<dbReference type="Gene3D" id="3.40.50.10710">
    <property type="entry name" value="Metallo-hydrolase/oxidoreductase"/>
    <property type="match status" value="1"/>
</dbReference>
<comment type="caution">
    <text evidence="2">The sequence shown here is derived from an EMBL/GenBank/DDBJ whole genome shotgun (WGS) entry which is preliminary data.</text>
</comment>
<gene>
    <name evidence="2" type="ORF">CJF60_02725</name>
</gene>
<feature type="domain" description="Ribonuclease J C-terminal" evidence="1">
    <location>
        <begin position="453"/>
        <end position="549"/>
    </location>
</feature>
<dbReference type="SUPFAM" id="SSF56281">
    <property type="entry name" value="Metallo-hydrolase/oxidoreductase"/>
    <property type="match status" value="1"/>
</dbReference>
<dbReference type="Proteomes" id="UP000217033">
    <property type="component" value="Unassembled WGS sequence"/>
</dbReference>
<dbReference type="PANTHER" id="PTHR43694:SF1">
    <property type="entry name" value="RIBONUCLEASE J"/>
    <property type="match status" value="1"/>
</dbReference>
<dbReference type="InterPro" id="IPR042173">
    <property type="entry name" value="RNase_J_2"/>
</dbReference>
<proteinExistence type="predicted"/>
<dbReference type="RefSeq" id="WP_084232039.1">
    <property type="nucleotide sequence ID" value="NZ_FWXE01000002.1"/>
</dbReference>
<dbReference type="PANTHER" id="PTHR43694">
    <property type="entry name" value="RIBONUCLEASE J"/>
    <property type="match status" value="1"/>
</dbReference>
<evidence type="ECO:0000313" key="3">
    <source>
        <dbReference type="Proteomes" id="UP000217033"/>
    </source>
</evidence>
<dbReference type="InterPro" id="IPR041636">
    <property type="entry name" value="RNase_J_C"/>
</dbReference>
<keyword evidence="3" id="KW-1185">Reference proteome</keyword>
<evidence type="ECO:0000259" key="1">
    <source>
        <dbReference type="Pfam" id="PF17770"/>
    </source>
</evidence>
<dbReference type="Gene3D" id="3.10.20.580">
    <property type="match status" value="1"/>
</dbReference>
<organism evidence="2 3">
    <name type="scientific">Mycoplasmopsis agassizii</name>
    <dbReference type="NCBI Taxonomy" id="33922"/>
    <lineage>
        <taxon>Bacteria</taxon>
        <taxon>Bacillati</taxon>
        <taxon>Mycoplasmatota</taxon>
        <taxon>Mycoplasmoidales</taxon>
        <taxon>Metamycoplasmataceae</taxon>
        <taxon>Mycoplasmopsis</taxon>
    </lineage>
</organism>
<accession>A0ABX4H416</accession>
<sequence>MSGISFYALGGLDENGKNSYVLETKEHIFIVNMGAKVPISTHYGVDTITPNVDYLKKNAKKIAGIFITDTKNDSFSALPWFLMQIPNVTIYTSPFNNSTILERLSKYKLTTKVNVKSLIKEEKFGNVTLKPFQVYGAIPGTLGFNFETEQGSFVFMHNFVVGNSELFGETNLPLIRKSISKNVLALVFDSGRSNYKGFANEKIHTPEHIKEIIKKTDPNERIIIGAYDEEMTTLMELIELAYELKRPIVIYGKTFDNQLKLLNNKYFVNKKPFLGELKLADHRRLNKLNNAIVFVTATVEVLYQRFIRITDNLDAYLKINEKDNVIMLAPPINGIETTAALTLDKIAHITKKITVVDESQRYQHRPATDDLREVVKALKPKYFIPVQGLYRHQISALNKIKDLGYNQNNSLVLANGRIAYFEKTNLLNKTKKIVQVGDQIVDGFGLGDVSNEVISEREKLARNGVVTISVLVDKERHLVGDIDINYVGLGASSKKNELDEEVRKIFVQNYYENLDSSYEELQKVLRNRVRKRIFKKIEKEPTVIVSLYKV</sequence>
<dbReference type="Gene3D" id="3.60.15.10">
    <property type="entry name" value="Ribonuclease Z/Hydroxyacylglutathione hydrolase-like"/>
    <property type="match status" value="1"/>
</dbReference>
<protein>
    <submittedName>
        <fullName evidence="2">Ribonuclease J</fullName>
    </submittedName>
</protein>
<reference evidence="2" key="1">
    <citation type="submission" date="2017-08" db="EMBL/GenBank/DDBJ databases">
        <authorList>
            <person name="Alvarez-Ponce D."/>
            <person name="Weitzman C.L."/>
            <person name="Tillett R.L."/>
            <person name="Sandmeier F.C."/>
            <person name="Tracy C.R."/>
        </authorList>
    </citation>
    <scope>NUCLEOTIDE SEQUENCE [LARGE SCALE GENOMIC DNA]</scope>
    <source>
        <strain evidence="2">PS6</strain>
    </source>
</reference>
<dbReference type="InterPro" id="IPR036866">
    <property type="entry name" value="RibonucZ/Hydroxyglut_hydro"/>
</dbReference>
<dbReference type="EMBL" id="NQMN01000002">
    <property type="protein sequence ID" value="PAF54629.1"/>
    <property type="molecule type" value="Genomic_DNA"/>
</dbReference>
<name>A0ABX4H416_9BACT</name>